<organism evidence="2 3">
    <name type="scientific">Alicyclobacillus mali</name>
    <name type="common">ex Roth et al. 2021</name>
    <dbReference type="NCBI Taxonomy" id="1123961"/>
    <lineage>
        <taxon>Bacteria</taxon>
        <taxon>Bacillati</taxon>
        <taxon>Bacillota</taxon>
        <taxon>Bacilli</taxon>
        <taxon>Bacillales</taxon>
        <taxon>Alicyclobacillaceae</taxon>
        <taxon>Alicyclobacillus</taxon>
    </lineage>
</organism>
<evidence type="ECO:0000313" key="3">
    <source>
        <dbReference type="Proteomes" id="UP000642910"/>
    </source>
</evidence>
<proteinExistence type="predicted"/>
<gene>
    <name evidence="2" type="ORF">IW967_03540</name>
</gene>
<feature type="transmembrane region" description="Helical" evidence="1">
    <location>
        <begin position="20"/>
        <end position="38"/>
    </location>
</feature>
<keyword evidence="3" id="KW-1185">Reference proteome</keyword>
<evidence type="ECO:0000313" key="2">
    <source>
        <dbReference type="EMBL" id="MBF8376948.1"/>
    </source>
</evidence>
<keyword evidence="1" id="KW-0812">Transmembrane</keyword>
<reference evidence="2 3" key="1">
    <citation type="submission" date="2020-11" db="EMBL/GenBank/DDBJ databases">
        <title>Genomic insight of Alicyclobacillus mali FL 18 reveals a new arsenic-resistant strain, with potential in environmental biotechnology.</title>
        <authorList>
            <person name="Fiorentino G."/>
            <person name="Gallo G."/>
            <person name="Aulitto M."/>
        </authorList>
    </citation>
    <scope>NUCLEOTIDE SEQUENCE [LARGE SCALE GENOMIC DNA]</scope>
    <source>
        <strain evidence="2 3">FL 18</strain>
    </source>
</reference>
<keyword evidence="1" id="KW-0472">Membrane</keyword>
<keyword evidence="1" id="KW-1133">Transmembrane helix</keyword>
<evidence type="ECO:0000256" key="1">
    <source>
        <dbReference type="SAM" id="Phobius"/>
    </source>
</evidence>
<name>A0ABS0F0W7_9BACL</name>
<sequence>MTVSAGQNDEKREMSKMELALFIITMALILVVGAALLIGNRVVDRMVHEDSREAEALLAAAAARNRQRTSA</sequence>
<comment type="caution">
    <text evidence="2">The sequence shown here is derived from an EMBL/GenBank/DDBJ whole genome shotgun (WGS) entry which is preliminary data.</text>
</comment>
<accession>A0ABS0F0W7</accession>
<dbReference type="Proteomes" id="UP000642910">
    <property type="component" value="Unassembled WGS sequence"/>
</dbReference>
<protein>
    <submittedName>
        <fullName evidence="2">Uncharacterized protein</fullName>
    </submittedName>
</protein>
<dbReference type="EMBL" id="JADPKZ010000029">
    <property type="protein sequence ID" value="MBF8376948.1"/>
    <property type="molecule type" value="Genomic_DNA"/>
</dbReference>